<sequence length="94" mass="10941">MTTFLPILVEFLRLRARFLVSSITSYWSKHPLSRPQDCIVKEHALSSTFLLLDIYRHHLPFIEKKRSISARTTAIHHFPRHSDLAGARSEINLC</sequence>
<accession>A0A7S2M4F0</accession>
<dbReference type="EMBL" id="HBGZ01027717">
    <property type="protein sequence ID" value="CAD9624400.1"/>
    <property type="molecule type" value="Transcribed_RNA"/>
</dbReference>
<dbReference type="AlphaFoldDB" id="A0A7S2M4F0"/>
<proteinExistence type="predicted"/>
<organism evidence="1">
    <name type="scientific">Skeletonema marinoi</name>
    <dbReference type="NCBI Taxonomy" id="267567"/>
    <lineage>
        <taxon>Eukaryota</taxon>
        <taxon>Sar</taxon>
        <taxon>Stramenopiles</taxon>
        <taxon>Ochrophyta</taxon>
        <taxon>Bacillariophyta</taxon>
        <taxon>Coscinodiscophyceae</taxon>
        <taxon>Thalassiosirophycidae</taxon>
        <taxon>Thalassiosirales</taxon>
        <taxon>Skeletonemataceae</taxon>
        <taxon>Skeletonema</taxon>
        <taxon>Skeletonema marinoi-dohrnii complex</taxon>
    </lineage>
</organism>
<protein>
    <submittedName>
        <fullName evidence="1">Uncharacterized protein</fullName>
    </submittedName>
</protein>
<gene>
    <name evidence="1" type="ORF">SMAR0320_LOCUS19720</name>
</gene>
<reference evidence="1" key="1">
    <citation type="submission" date="2021-01" db="EMBL/GenBank/DDBJ databases">
        <authorList>
            <person name="Corre E."/>
            <person name="Pelletier E."/>
            <person name="Niang G."/>
            <person name="Scheremetjew M."/>
            <person name="Finn R."/>
            <person name="Kale V."/>
            <person name="Holt S."/>
            <person name="Cochrane G."/>
            <person name="Meng A."/>
            <person name="Brown T."/>
            <person name="Cohen L."/>
        </authorList>
    </citation>
    <scope>NUCLEOTIDE SEQUENCE</scope>
    <source>
        <strain evidence="1">SM1012Den-03</strain>
    </source>
</reference>
<name>A0A7S2M4F0_9STRA</name>
<evidence type="ECO:0000313" key="1">
    <source>
        <dbReference type="EMBL" id="CAD9624400.1"/>
    </source>
</evidence>